<dbReference type="AlphaFoldDB" id="A0A075V477"/>
<gene>
    <name evidence="1" type="ORF">AJAP_32525</name>
</gene>
<proteinExistence type="predicted"/>
<protein>
    <submittedName>
        <fullName evidence="1">Uncharacterized protein</fullName>
    </submittedName>
</protein>
<dbReference type="Proteomes" id="UP000028492">
    <property type="component" value="Chromosome"/>
</dbReference>
<name>A0A075V477_9PSEU</name>
<accession>A0A075V477</accession>
<dbReference type="KEGG" id="aja:AJAP_32525"/>
<evidence type="ECO:0000313" key="2">
    <source>
        <dbReference type="Proteomes" id="UP000028492"/>
    </source>
</evidence>
<dbReference type="RefSeq" id="WP_038518436.1">
    <property type="nucleotide sequence ID" value="NZ_CP008953.1"/>
</dbReference>
<sequence length="254" mass="27396">MADGQRFVRTFRWSAAVLLGGGALFAAVLAADIPYADTAPAPTTSAPKLQAPPPSVETVPPEATLTVVTTGVRPGPDDRSLLLQVRLPDCGREPRIEGLTEENDIIYANVVITPGAADCRATVPSEIKLTTAAPIANRTLVLNSGDAPWNKLPDGTWGHCGELGCDPPADHCADVRVEQTRGEAIDIHTRACDQKWLVVDRTNFPQSPSLRVLYRWVPDRWQAVTSVKTEGCEEILAKEPQFSRALCEKLGPIS</sequence>
<reference evidence="1 2" key="1">
    <citation type="journal article" date="2014" name="J. Biotechnol.">
        <title>Complete genome sequence of the actinobacterium Amycolatopsis japonica MG417-CF17(T) (=DSM 44213T) producing (S,S)-N,N'-ethylenediaminedisuccinic acid.</title>
        <authorList>
            <person name="Stegmann E."/>
            <person name="Albersmeier A."/>
            <person name="Spohn M."/>
            <person name="Gert H."/>
            <person name="Weber T."/>
            <person name="Wohlleben W."/>
            <person name="Kalinowski J."/>
            <person name="Ruckert C."/>
        </authorList>
    </citation>
    <scope>NUCLEOTIDE SEQUENCE [LARGE SCALE GENOMIC DNA]</scope>
    <source>
        <strain evidence="2">MG417-CF17 (DSM 44213)</strain>
    </source>
</reference>
<keyword evidence="2" id="KW-1185">Reference proteome</keyword>
<dbReference type="STRING" id="208439.AJAP_32525"/>
<evidence type="ECO:0000313" key="1">
    <source>
        <dbReference type="EMBL" id="AIG79319.1"/>
    </source>
</evidence>
<organism evidence="1 2">
    <name type="scientific">Amycolatopsis japonica</name>
    <dbReference type="NCBI Taxonomy" id="208439"/>
    <lineage>
        <taxon>Bacteria</taxon>
        <taxon>Bacillati</taxon>
        <taxon>Actinomycetota</taxon>
        <taxon>Actinomycetes</taxon>
        <taxon>Pseudonocardiales</taxon>
        <taxon>Pseudonocardiaceae</taxon>
        <taxon>Amycolatopsis</taxon>
        <taxon>Amycolatopsis japonica group</taxon>
    </lineage>
</organism>
<dbReference type="HOGENOM" id="CLU_1149980_0_0_11"/>
<dbReference type="EMBL" id="CP008953">
    <property type="protein sequence ID" value="AIG79319.1"/>
    <property type="molecule type" value="Genomic_DNA"/>
</dbReference>
<dbReference type="eggNOG" id="ENOG5033W6Q">
    <property type="taxonomic scope" value="Bacteria"/>
</dbReference>